<keyword evidence="3" id="KW-1185">Reference proteome</keyword>
<accession>A0A9N9PFS7</accession>
<protein>
    <submittedName>
        <fullName evidence="2">395_t:CDS:1</fullName>
    </submittedName>
</protein>
<reference evidence="2" key="1">
    <citation type="submission" date="2021-06" db="EMBL/GenBank/DDBJ databases">
        <authorList>
            <person name="Kallberg Y."/>
            <person name="Tangrot J."/>
            <person name="Rosling A."/>
        </authorList>
    </citation>
    <scope>NUCLEOTIDE SEQUENCE</scope>
    <source>
        <strain evidence="2">IN212</strain>
    </source>
</reference>
<proteinExistence type="predicted"/>
<sequence length="111" mass="12727">LTTQKENYSELASEQNLTKNQLERTSISLTQTQTKLNNCQERFSLLESKKNELDEKLTTQNQELKELNYSLETIYLLSEIPPTPQNNPGENTQGERELLRRLANLGIGSDD</sequence>
<evidence type="ECO:0000313" key="3">
    <source>
        <dbReference type="Proteomes" id="UP000789396"/>
    </source>
</evidence>
<evidence type="ECO:0000256" key="1">
    <source>
        <dbReference type="SAM" id="Coils"/>
    </source>
</evidence>
<feature type="coiled-coil region" evidence="1">
    <location>
        <begin position="5"/>
        <end position="70"/>
    </location>
</feature>
<organism evidence="2 3">
    <name type="scientific">Racocetra fulgida</name>
    <dbReference type="NCBI Taxonomy" id="60492"/>
    <lineage>
        <taxon>Eukaryota</taxon>
        <taxon>Fungi</taxon>
        <taxon>Fungi incertae sedis</taxon>
        <taxon>Mucoromycota</taxon>
        <taxon>Glomeromycotina</taxon>
        <taxon>Glomeromycetes</taxon>
        <taxon>Diversisporales</taxon>
        <taxon>Gigasporaceae</taxon>
        <taxon>Racocetra</taxon>
    </lineage>
</organism>
<dbReference type="Proteomes" id="UP000789396">
    <property type="component" value="Unassembled WGS sequence"/>
</dbReference>
<feature type="non-terminal residue" evidence="2">
    <location>
        <position position="1"/>
    </location>
</feature>
<gene>
    <name evidence="2" type="ORF">RFULGI_LOCUS18886</name>
</gene>
<dbReference type="EMBL" id="CAJVPZ010086702">
    <property type="protein sequence ID" value="CAG8812271.1"/>
    <property type="molecule type" value="Genomic_DNA"/>
</dbReference>
<dbReference type="AlphaFoldDB" id="A0A9N9PFS7"/>
<comment type="caution">
    <text evidence="2">The sequence shown here is derived from an EMBL/GenBank/DDBJ whole genome shotgun (WGS) entry which is preliminary data.</text>
</comment>
<keyword evidence="1" id="KW-0175">Coiled coil</keyword>
<name>A0A9N9PFS7_9GLOM</name>
<evidence type="ECO:0000313" key="2">
    <source>
        <dbReference type="EMBL" id="CAG8812271.1"/>
    </source>
</evidence>